<keyword evidence="1" id="KW-1133">Transmembrane helix</keyword>
<evidence type="ECO:0000256" key="1">
    <source>
        <dbReference type="SAM" id="Phobius"/>
    </source>
</evidence>
<dbReference type="KEGG" id="pdu:PDUR_25785"/>
<accession>A0A089HX54</accession>
<evidence type="ECO:0000313" key="3">
    <source>
        <dbReference type="Proteomes" id="UP000029409"/>
    </source>
</evidence>
<sequence length="190" mass="22470">MNEINKNKKIKSLIKSVLIAIISFSVLLGIYNFLPATIMWYESIWEYKVRDFDTYKSDFQTIADLAYREFSKGQMKDSYILVSENSDGTVHLSYEKFKTEDFVEVTMSQREKKSLEKINANAFHQGDMAYLSVIRVYKDQVEFEIENGLYSLVNRRDGHKPKYVNKPDTKRHFKLKKISAHWYHARIVED</sequence>
<name>A0A089HX54_PAEDU</name>
<reference evidence="2 3" key="1">
    <citation type="submission" date="2014-08" db="EMBL/GenBank/DDBJ databases">
        <title>Comparative genomics of the Paenibacillus odorifer group.</title>
        <authorList>
            <person name="den Bakker H.C."/>
            <person name="Tsai Y.-C."/>
            <person name="Martin N."/>
            <person name="Korlach J."/>
            <person name="Wiedmann M."/>
        </authorList>
    </citation>
    <scope>NUCLEOTIDE SEQUENCE [LARGE SCALE GENOMIC DNA]</scope>
    <source>
        <strain evidence="2 3">DSM 1735</strain>
    </source>
</reference>
<protein>
    <submittedName>
        <fullName evidence="2">Uncharacterized protein</fullName>
    </submittedName>
</protein>
<organism evidence="2 3">
    <name type="scientific">Paenibacillus durus</name>
    <name type="common">Paenibacillus azotofixans</name>
    <dbReference type="NCBI Taxonomy" id="44251"/>
    <lineage>
        <taxon>Bacteria</taxon>
        <taxon>Bacillati</taxon>
        <taxon>Bacillota</taxon>
        <taxon>Bacilli</taxon>
        <taxon>Bacillales</taxon>
        <taxon>Paenibacillaceae</taxon>
        <taxon>Paenibacillus</taxon>
    </lineage>
</organism>
<keyword evidence="3" id="KW-1185">Reference proteome</keyword>
<dbReference type="EMBL" id="CP009288">
    <property type="protein sequence ID" value="AIQ14913.1"/>
    <property type="molecule type" value="Genomic_DNA"/>
</dbReference>
<dbReference type="Proteomes" id="UP000029409">
    <property type="component" value="Chromosome"/>
</dbReference>
<dbReference type="AlphaFoldDB" id="A0A089HX54"/>
<dbReference type="RefSeq" id="WP_042208613.1">
    <property type="nucleotide sequence ID" value="NZ_CP009288.1"/>
</dbReference>
<feature type="transmembrane region" description="Helical" evidence="1">
    <location>
        <begin position="12"/>
        <end position="34"/>
    </location>
</feature>
<keyword evidence="1" id="KW-0472">Membrane</keyword>
<gene>
    <name evidence="2" type="ORF">PDUR_25785</name>
</gene>
<dbReference type="OrthoDB" id="2670084at2"/>
<evidence type="ECO:0000313" key="2">
    <source>
        <dbReference type="EMBL" id="AIQ14913.1"/>
    </source>
</evidence>
<proteinExistence type="predicted"/>
<keyword evidence="1" id="KW-0812">Transmembrane</keyword>